<organism evidence="10">
    <name type="scientific">Oryza glumipatula</name>
    <dbReference type="NCBI Taxonomy" id="40148"/>
    <lineage>
        <taxon>Eukaryota</taxon>
        <taxon>Viridiplantae</taxon>
        <taxon>Streptophyta</taxon>
        <taxon>Embryophyta</taxon>
        <taxon>Tracheophyta</taxon>
        <taxon>Spermatophyta</taxon>
        <taxon>Magnoliopsida</taxon>
        <taxon>Liliopsida</taxon>
        <taxon>Poales</taxon>
        <taxon>Poaceae</taxon>
        <taxon>BOP clade</taxon>
        <taxon>Oryzoideae</taxon>
        <taxon>Oryzeae</taxon>
        <taxon>Oryzinae</taxon>
        <taxon>Oryza</taxon>
    </lineage>
</organism>
<evidence type="ECO:0000256" key="7">
    <source>
        <dbReference type="ARBA" id="ARBA00023316"/>
    </source>
</evidence>
<evidence type="ECO:0000256" key="6">
    <source>
        <dbReference type="ARBA" id="ARBA00023136"/>
    </source>
</evidence>
<feature type="transmembrane region" description="Helical" evidence="9">
    <location>
        <begin position="122"/>
        <end position="141"/>
    </location>
</feature>
<keyword evidence="4 9" id="KW-0812">Transmembrane</keyword>
<dbReference type="Pfam" id="PF03552">
    <property type="entry name" value="Cellulose_synt"/>
    <property type="match status" value="1"/>
</dbReference>
<accession>A0A0E0A6K2</accession>
<keyword evidence="6 9" id="KW-0472">Membrane</keyword>
<dbReference type="GO" id="GO:0030244">
    <property type="term" value="P:cellulose biosynthetic process"/>
    <property type="evidence" value="ECO:0007669"/>
    <property type="project" value="InterPro"/>
</dbReference>
<comment type="subcellular location">
    <subcellularLocation>
        <location evidence="1">Endomembrane system</location>
    </subcellularLocation>
</comment>
<keyword evidence="7" id="KW-0961">Cell wall biogenesis/degradation</keyword>
<evidence type="ECO:0000313" key="10">
    <source>
        <dbReference type="EnsemblPlants" id="OGLUM06G07240.1"/>
    </source>
</evidence>
<evidence type="ECO:0000256" key="9">
    <source>
        <dbReference type="SAM" id="Phobius"/>
    </source>
</evidence>
<dbReference type="AlphaFoldDB" id="A0A0E0A6K2"/>
<proteinExistence type="predicted"/>
<evidence type="ECO:0000256" key="1">
    <source>
        <dbReference type="ARBA" id="ARBA00004308"/>
    </source>
</evidence>
<keyword evidence="3" id="KW-0808">Transferase</keyword>
<dbReference type="InterPro" id="IPR005150">
    <property type="entry name" value="Cellulose_synth"/>
</dbReference>
<dbReference type="PANTHER" id="PTHR13301">
    <property type="entry name" value="X-BOX TRANSCRIPTION FACTOR-RELATED"/>
    <property type="match status" value="1"/>
</dbReference>
<sequence>MGQRDWMDVRRRHGDRVPDACARVVVGVLLTGEAGVQELHAGQPHGRPHEGVAVSGGGHGDPAEQAAQPRLGRLGRWGLLQRLGYVTRVAYPLASLLLTVYCVLPAVCLLTGKSTFPGDVNYYDGILLILLLFSVATSVVLELRWSCVPLRAWWSDEKL</sequence>
<dbReference type="HOGENOM" id="CLU_1663487_0_0_1"/>
<evidence type="ECO:0000256" key="8">
    <source>
        <dbReference type="SAM" id="MobiDB-lite"/>
    </source>
</evidence>
<dbReference type="GO" id="GO:0071555">
    <property type="term" value="P:cell wall organization"/>
    <property type="evidence" value="ECO:0007669"/>
    <property type="project" value="UniProtKB-KW"/>
</dbReference>
<protein>
    <submittedName>
        <fullName evidence="10">Uncharacterized protein</fullName>
    </submittedName>
</protein>
<keyword evidence="11" id="KW-1185">Reference proteome</keyword>
<evidence type="ECO:0000256" key="3">
    <source>
        <dbReference type="ARBA" id="ARBA00022679"/>
    </source>
</evidence>
<reference evidence="10" key="1">
    <citation type="submission" date="2015-04" db="UniProtKB">
        <authorList>
            <consortium name="EnsemblPlants"/>
        </authorList>
    </citation>
    <scope>IDENTIFICATION</scope>
</reference>
<evidence type="ECO:0000256" key="2">
    <source>
        <dbReference type="ARBA" id="ARBA00022676"/>
    </source>
</evidence>
<dbReference type="STRING" id="40148.A0A0E0A6K2"/>
<dbReference type="GO" id="GO:0016760">
    <property type="term" value="F:cellulose synthase (UDP-forming) activity"/>
    <property type="evidence" value="ECO:0007669"/>
    <property type="project" value="InterPro"/>
</dbReference>
<keyword evidence="5 9" id="KW-1133">Transmembrane helix</keyword>
<evidence type="ECO:0000313" key="11">
    <source>
        <dbReference type="Proteomes" id="UP000026961"/>
    </source>
</evidence>
<name>A0A0E0A6K2_9ORYZ</name>
<dbReference type="GO" id="GO:0016020">
    <property type="term" value="C:membrane"/>
    <property type="evidence" value="ECO:0007669"/>
    <property type="project" value="InterPro"/>
</dbReference>
<dbReference type="Gramene" id="OGLUM06G07240.1">
    <property type="protein sequence ID" value="OGLUM06G07240.1"/>
    <property type="gene ID" value="OGLUM06G07240"/>
</dbReference>
<dbReference type="EnsemblPlants" id="OGLUM06G07240.1">
    <property type="protein sequence ID" value="OGLUM06G07240.1"/>
    <property type="gene ID" value="OGLUM06G07240"/>
</dbReference>
<dbReference type="Proteomes" id="UP000026961">
    <property type="component" value="Chromosome 6"/>
</dbReference>
<feature type="region of interest" description="Disordered" evidence="8">
    <location>
        <begin position="40"/>
        <end position="65"/>
    </location>
</feature>
<dbReference type="GO" id="GO:0012505">
    <property type="term" value="C:endomembrane system"/>
    <property type="evidence" value="ECO:0007669"/>
    <property type="project" value="UniProtKB-SubCell"/>
</dbReference>
<evidence type="ECO:0000256" key="4">
    <source>
        <dbReference type="ARBA" id="ARBA00022692"/>
    </source>
</evidence>
<keyword evidence="2" id="KW-0328">Glycosyltransferase</keyword>
<feature type="transmembrane region" description="Helical" evidence="9">
    <location>
        <begin position="89"/>
        <end position="110"/>
    </location>
</feature>
<evidence type="ECO:0000256" key="5">
    <source>
        <dbReference type="ARBA" id="ARBA00022989"/>
    </source>
</evidence>
<reference evidence="10" key="2">
    <citation type="submission" date="2018-05" db="EMBL/GenBank/DDBJ databases">
        <title>OgluRS3 (Oryza glumaepatula Reference Sequence Version 3).</title>
        <authorList>
            <person name="Zhang J."/>
            <person name="Kudrna D."/>
            <person name="Lee S."/>
            <person name="Talag J."/>
            <person name="Welchert J."/>
            <person name="Wing R.A."/>
        </authorList>
    </citation>
    <scope>NUCLEOTIDE SEQUENCE [LARGE SCALE GENOMIC DNA]</scope>
</reference>